<accession>L0JW67</accession>
<dbReference type="GeneID" id="14405264"/>
<dbReference type="eggNOG" id="arCOG10745">
    <property type="taxonomic scope" value="Archaea"/>
</dbReference>
<evidence type="ECO:0000313" key="3">
    <source>
        <dbReference type="Proteomes" id="UP000010878"/>
    </source>
</evidence>
<protein>
    <recommendedName>
        <fullName evidence="4">Polysaccharide lyase</fullName>
    </recommendedName>
</protein>
<reference evidence="2 3" key="1">
    <citation type="submission" date="2012-11" db="EMBL/GenBank/DDBJ databases">
        <title>FINISHED of Natronococcus occultus SP4, DSM 3396.</title>
        <authorList>
            <consortium name="DOE Joint Genome Institute"/>
            <person name="Eisen J."/>
            <person name="Huntemann M."/>
            <person name="Wei C.-L."/>
            <person name="Han J."/>
            <person name="Detter J.C."/>
            <person name="Han C."/>
            <person name="Tapia R."/>
            <person name="Chen A."/>
            <person name="Kyrpides N."/>
            <person name="Mavromatis K."/>
            <person name="Markowitz V."/>
            <person name="Szeto E."/>
            <person name="Ivanova N."/>
            <person name="Mikhailova N."/>
            <person name="Ovchinnikova G."/>
            <person name="Pagani I."/>
            <person name="Pati A."/>
            <person name="Goodwin L."/>
            <person name="Nordberg H.P."/>
            <person name="Cantor M.N."/>
            <person name="Hua S.X."/>
            <person name="Woyke T."/>
            <person name="Eisen J."/>
            <person name="Klenk H.-P."/>
            <person name="Klenk H.-P."/>
        </authorList>
    </citation>
    <scope>NUCLEOTIDE SEQUENCE [LARGE SCALE GENOMIC DNA]</scope>
    <source>
        <strain evidence="2 3">SP4</strain>
    </source>
</reference>
<evidence type="ECO:0000313" key="2">
    <source>
        <dbReference type="EMBL" id="AGB36113.1"/>
    </source>
</evidence>
<dbReference type="RefSeq" id="WP_015319569.1">
    <property type="nucleotide sequence ID" value="NC_019974.1"/>
</dbReference>
<evidence type="ECO:0008006" key="4">
    <source>
        <dbReference type="Google" id="ProtNLM"/>
    </source>
</evidence>
<sequence length="326" mass="35357">MTTNRSNIDDAASERRDEHDPSRGASGPRISRRRTLRAGGVLGAGGLLGLAGLGVDRAAAACSDPEEILHLDYDAVADWTDLYRVSNGDAGNLTLVSSPTASGDRALQLRIVEGDNWGVSTHYDFEDGLFELNGRVNFALDTGWSMAGRQLANCRLWNCAIARGPGSAGGGTPDGTNGWSNRMYVTTRDTDPEGPYHLLSNTYHLGEGQGAYGEQDYIVDGEQYALAQPEIVPGRWYEFEYYVRVNTVSGGSPNADGVVRYWLDGALIYERENFQFTTDRENNVIDTTGPVGHYGGGYTAPKNLYAYYDDHSMAIEGAFDPAACDP</sequence>
<dbReference type="PROSITE" id="PS51318">
    <property type="entry name" value="TAT"/>
    <property type="match status" value="1"/>
</dbReference>
<feature type="compositionally biased region" description="Basic and acidic residues" evidence="1">
    <location>
        <begin position="12"/>
        <end position="22"/>
    </location>
</feature>
<dbReference type="KEGG" id="nou:Natoc_0236"/>
<dbReference type="OrthoDB" id="202036at2157"/>
<gene>
    <name evidence="2" type="ORF">Natoc_0236</name>
</gene>
<proteinExistence type="predicted"/>
<organism evidence="2 3">
    <name type="scientific">Natronococcus occultus SP4</name>
    <dbReference type="NCBI Taxonomy" id="694430"/>
    <lineage>
        <taxon>Archaea</taxon>
        <taxon>Methanobacteriati</taxon>
        <taxon>Methanobacteriota</taxon>
        <taxon>Stenosarchaea group</taxon>
        <taxon>Halobacteria</taxon>
        <taxon>Halobacteriales</taxon>
        <taxon>Natrialbaceae</taxon>
        <taxon>Natronococcus</taxon>
    </lineage>
</organism>
<feature type="region of interest" description="Disordered" evidence="1">
    <location>
        <begin position="1"/>
        <end position="31"/>
    </location>
</feature>
<evidence type="ECO:0000256" key="1">
    <source>
        <dbReference type="SAM" id="MobiDB-lite"/>
    </source>
</evidence>
<keyword evidence="3" id="KW-1185">Reference proteome</keyword>
<dbReference type="AlphaFoldDB" id="L0JW67"/>
<dbReference type="Proteomes" id="UP000010878">
    <property type="component" value="Chromosome"/>
</dbReference>
<dbReference type="HOGENOM" id="CLU_057639_0_0_2"/>
<dbReference type="Gene3D" id="2.60.120.200">
    <property type="match status" value="1"/>
</dbReference>
<name>L0JW67_9EURY</name>
<dbReference type="InterPro" id="IPR006311">
    <property type="entry name" value="TAT_signal"/>
</dbReference>
<dbReference type="EMBL" id="CP003929">
    <property type="protein sequence ID" value="AGB36113.1"/>
    <property type="molecule type" value="Genomic_DNA"/>
</dbReference>